<sequence length="679" mass="73643">MRNYFSFHFAGWRLMGVLALALALPGLLAPARAQSFLHAAGPKIVNADNQEVLLNGVNLGGWALQEGYIVKPGWQGINGRQTQGTVKKTLYDLGMSDADVEAFYQSYRNNFITRPDIDFLASKGFNCVRLPLHYDLFLTPSQRAVRNSVLRGTTTYAAYVSALTGWYNSNQLFTDPANMEALRLIDNVLAWCAANNMYVVLDLHAAPGSQGTDTNIADALQPLDLWNQAIYQDITARLWGSIAARYKNDARVAMYDLINEPNNVPGNQQIHNLLQRLITTVRAEGDNHLLLLEGNGFGNDFNLMEKSTFTNTANLVYNSHRYSGATYLLDNNVASVDLGSPNNLRTIGNLTRFRTAQNVPIWVGETGENTDTWMHDAAVSLNSVGIGWCHWTYKRFEGSNNAALFHIPPPYIVDGVAGLPQVLNNILFGNAVPNTALNALAPNQNGIVNYPDGGNYHGLLPAPVGRIVWLQGNNNKFVSSEGGFQPMTCARSSRGVWEQFTMEAAGSGKVALRSTTGYVSSENGTRPVTVNHATVSAAEAFDWVLNADGTVSLRGNNGAYLSSENGTGPMTCTRTSISATEKFTFGISGSAPLAGKGSKKTSSAFYPNPVANTLAYEVPASVPSHRITVLDTAGRVVLTETHPTPVSQNTLDLSSLKSGLYVVRIAGPGYNSEFKISKQ</sequence>
<feature type="domain" description="Glycoside hydrolase family 5" evidence="3">
    <location>
        <begin position="106"/>
        <end position="394"/>
    </location>
</feature>
<evidence type="ECO:0000313" key="6">
    <source>
        <dbReference type="Proteomes" id="UP000618931"/>
    </source>
</evidence>
<dbReference type="SUPFAM" id="SSF50405">
    <property type="entry name" value="Actin-crosslinking proteins"/>
    <property type="match status" value="1"/>
</dbReference>
<protein>
    <submittedName>
        <fullName evidence="5">Cellulase family glycosylhydrolase</fullName>
    </submittedName>
</protein>
<name>A0ABS0I8Y4_9BACT</name>
<dbReference type="Pfam" id="PF00150">
    <property type="entry name" value="Cellulase"/>
    <property type="match status" value="1"/>
</dbReference>
<dbReference type="RefSeq" id="WP_196294484.1">
    <property type="nucleotide sequence ID" value="NZ_JADQDM010000011.1"/>
</dbReference>
<accession>A0ABS0I8Y4</accession>
<dbReference type="CDD" id="cd23342">
    <property type="entry name" value="beta-trefoil_FSCN_ZgPorA-like"/>
    <property type="match status" value="1"/>
</dbReference>
<dbReference type="Pfam" id="PF18962">
    <property type="entry name" value="Por_Secre_tail"/>
    <property type="match status" value="1"/>
</dbReference>
<dbReference type="Proteomes" id="UP000618931">
    <property type="component" value="Unassembled WGS sequence"/>
</dbReference>
<dbReference type="Gene3D" id="2.80.10.50">
    <property type="match status" value="1"/>
</dbReference>
<dbReference type="PANTHER" id="PTHR31297">
    <property type="entry name" value="GLUCAN ENDO-1,6-BETA-GLUCOSIDASE B"/>
    <property type="match status" value="1"/>
</dbReference>
<keyword evidence="1" id="KW-0378">Hydrolase</keyword>
<evidence type="ECO:0000259" key="3">
    <source>
        <dbReference type="Pfam" id="PF00150"/>
    </source>
</evidence>
<evidence type="ECO:0000259" key="4">
    <source>
        <dbReference type="Pfam" id="PF18962"/>
    </source>
</evidence>
<organism evidence="5 6">
    <name type="scientific">Hymenobacter ruricola</name>
    <dbReference type="NCBI Taxonomy" id="2791023"/>
    <lineage>
        <taxon>Bacteria</taxon>
        <taxon>Pseudomonadati</taxon>
        <taxon>Bacteroidota</taxon>
        <taxon>Cytophagia</taxon>
        <taxon>Cytophagales</taxon>
        <taxon>Hymenobacteraceae</taxon>
        <taxon>Hymenobacter</taxon>
    </lineage>
</organism>
<dbReference type="Gene3D" id="3.20.20.80">
    <property type="entry name" value="Glycosidases"/>
    <property type="match status" value="1"/>
</dbReference>
<dbReference type="InterPro" id="IPR026444">
    <property type="entry name" value="Secre_tail"/>
</dbReference>
<dbReference type="InterPro" id="IPR001547">
    <property type="entry name" value="Glyco_hydro_5"/>
</dbReference>
<dbReference type="NCBIfam" id="TIGR04183">
    <property type="entry name" value="Por_Secre_tail"/>
    <property type="match status" value="1"/>
</dbReference>
<dbReference type="PANTHER" id="PTHR31297:SF13">
    <property type="entry name" value="PUTATIVE-RELATED"/>
    <property type="match status" value="1"/>
</dbReference>
<comment type="caution">
    <text evidence="5">The sequence shown here is derived from an EMBL/GenBank/DDBJ whole genome shotgun (WGS) entry which is preliminary data.</text>
</comment>
<dbReference type="InterPro" id="IPR008999">
    <property type="entry name" value="Actin-crosslinking"/>
</dbReference>
<evidence type="ECO:0000256" key="1">
    <source>
        <dbReference type="ARBA" id="ARBA00022801"/>
    </source>
</evidence>
<dbReference type="EMBL" id="JADQDM010000011">
    <property type="protein sequence ID" value="MBF9223037.1"/>
    <property type="molecule type" value="Genomic_DNA"/>
</dbReference>
<dbReference type="InterPro" id="IPR017853">
    <property type="entry name" value="GH"/>
</dbReference>
<keyword evidence="2" id="KW-0326">Glycosidase</keyword>
<feature type="domain" description="Secretion system C-terminal sorting" evidence="4">
    <location>
        <begin position="606"/>
        <end position="668"/>
    </location>
</feature>
<dbReference type="InterPro" id="IPR050386">
    <property type="entry name" value="Glycosyl_hydrolase_5"/>
</dbReference>
<evidence type="ECO:0000313" key="5">
    <source>
        <dbReference type="EMBL" id="MBF9223037.1"/>
    </source>
</evidence>
<evidence type="ECO:0000256" key="2">
    <source>
        <dbReference type="ARBA" id="ARBA00023295"/>
    </source>
</evidence>
<dbReference type="SUPFAM" id="SSF51445">
    <property type="entry name" value="(Trans)glycosidases"/>
    <property type="match status" value="1"/>
</dbReference>
<reference evidence="5 6" key="1">
    <citation type="submission" date="2020-11" db="EMBL/GenBank/DDBJ databases">
        <authorList>
            <person name="Kim M.K."/>
        </authorList>
    </citation>
    <scope>NUCLEOTIDE SEQUENCE [LARGE SCALE GENOMIC DNA]</scope>
    <source>
        <strain evidence="5 6">BT662</strain>
    </source>
</reference>
<keyword evidence="6" id="KW-1185">Reference proteome</keyword>
<proteinExistence type="predicted"/>
<gene>
    <name evidence="5" type="ORF">I2H31_18180</name>
</gene>